<comment type="caution">
    <text evidence="1">The sequence shown here is derived from an EMBL/GenBank/DDBJ whole genome shotgun (WGS) entry which is preliminary data.</text>
</comment>
<dbReference type="Proteomes" id="UP001549145">
    <property type="component" value="Unassembled WGS sequence"/>
</dbReference>
<dbReference type="EMBL" id="JBEPMM010000015">
    <property type="protein sequence ID" value="MET3694443.1"/>
    <property type="molecule type" value="Genomic_DNA"/>
</dbReference>
<keyword evidence="2" id="KW-1185">Reference proteome</keyword>
<protein>
    <submittedName>
        <fullName evidence="1">Uncharacterized protein</fullName>
    </submittedName>
</protein>
<accession>A0ABV2L9C9</accession>
<name>A0ABV2L9C9_9HYPH</name>
<organism evidence="1 2">
    <name type="scientific">Methylobacterium goesingense</name>
    <dbReference type="NCBI Taxonomy" id="243690"/>
    <lineage>
        <taxon>Bacteria</taxon>
        <taxon>Pseudomonadati</taxon>
        <taxon>Pseudomonadota</taxon>
        <taxon>Alphaproteobacteria</taxon>
        <taxon>Hyphomicrobiales</taxon>
        <taxon>Methylobacteriaceae</taxon>
        <taxon>Methylobacterium</taxon>
    </lineage>
</organism>
<proteinExistence type="predicted"/>
<gene>
    <name evidence="1" type="ORF">ABID43_004005</name>
</gene>
<evidence type="ECO:0000313" key="1">
    <source>
        <dbReference type="EMBL" id="MET3694443.1"/>
    </source>
</evidence>
<reference evidence="1 2" key="1">
    <citation type="submission" date="2024-06" db="EMBL/GenBank/DDBJ databases">
        <title>Genomic Encyclopedia of Type Strains, Phase IV (KMG-IV): sequencing the most valuable type-strain genomes for metagenomic binning, comparative biology and taxonomic classification.</title>
        <authorList>
            <person name="Goeker M."/>
        </authorList>
    </citation>
    <scope>NUCLEOTIDE SEQUENCE [LARGE SCALE GENOMIC DNA]</scope>
    <source>
        <strain evidence="1 2">DSM 21331</strain>
    </source>
</reference>
<sequence length="30" mass="3291">MALIFALLLIGAPMALAIMELLRIRGTHQL</sequence>
<evidence type="ECO:0000313" key="2">
    <source>
        <dbReference type="Proteomes" id="UP001549145"/>
    </source>
</evidence>